<name>A0A6I8UXX2_DROPS</name>
<feature type="compositionally biased region" description="Polar residues" evidence="1">
    <location>
        <begin position="1036"/>
        <end position="1049"/>
    </location>
</feature>
<organism evidence="2 3">
    <name type="scientific">Drosophila pseudoobscura pseudoobscura</name>
    <name type="common">Fruit fly</name>
    <dbReference type="NCBI Taxonomy" id="46245"/>
    <lineage>
        <taxon>Eukaryota</taxon>
        <taxon>Metazoa</taxon>
        <taxon>Ecdysozoa</taxon>
        <taxon>Arthropoda</taxon>
        <taxon>Hexapoda</taxon>
        <taxon>Insecta</taxon>
        <taxon>Pterygota</taxon>
        <taxon>Neoptera</taxon>
        <taxon>Endopterygota</taxon>
        <taxon>Diptera</taxon>
        <taxon>Brachycera</taxon>
        <taxon>Muscomorpha</taxon>
        <taxon>Ephydroidea</taxon>
        <taxon>Drosophilidae</taxon>
        <taxon>Drosophila</taxon>
        <taxon>Sophophora</taxon>
    </lineage>
</organism>
<feature type="compositionally biased region" description="Basic and acidic residues" evidence="1">
    <location>
        <begin position="725"/>
        <end position="742"/>
    </location>
</feature>
<feature type="compositionally biased region" description="Polar residues" evidence="1">
    <location>
        <begin position="746"/>
        <end position="770"/>
    </location>
</feature>
<feature type="compositionally biased region" description="Polar residues" evidence="1">
    <location>
        <begin position="1396"/>
        <end position="1405"/>
    </location>
</feature>
<dbReference type="KEGG" id="dpo:6903209"/>
<feature type="compositionally biased region" description="Polar residues" evidence="1">
    <location>
        <begin position="297"/>
        <end position="310"/>
    </location>
</feature>
<feature type="compositionally biased region" description="Basic and acidic residues" evidence="1">
    <location>
        <begin position="1298"/>
        <end position="1313"/>
    </location>
</feature>
<feature type="region of interest" description="Disordered" evidence="1">
    <location>
        <begin position="1346"/>
        <end position="1434"/>
    </location>
</feature>
<evidence type="ECO:0000313" key="3">
    <source>
        <dbReference type="RefSeq" id="XP_002132910.2"/>
    </source>
</evidence>
<feature type="compositionally biased region" description="Basic residues" evidence="1">
    <location>
        <begin position="1260"/>
        <end position="1269"/>
    </location>
</feature>
<dbReference type="RefSeq" id="XP_002132910.2">
    <property type="nucleotide sequence ID" value="XM_002132874.3"/>
</dbReference>
<feature type="compositionally biased region" description="Polar residues" evidence="1">
    <location>
        <begin position="1"/>
        <end position="17"/>
    </location>
</feature>
<feature type="region of interest" description="Disordered" evidence="1">
    <location>
        <begin position="284"/>
        <end position="310"/>
    </location>
</feature>
<dbReference type="InParanoid" id="A0A6I8UXX2"/>
<feature type="region of interest" description="Disordered" evidence="1">
    <location>
        <begin position="1488"/>
        <end position="1531"/>
    </location>
</feature>
<reference evidence="3" key="1">
    <citation type="submission" date="2025-08" db="UniProtKB">
        <authorList>
            <consortium name="RefSeq"/>
        </authorList>
    </citation>
    <scope>IDENTIFICATION</scope>
    <source>
        <strain evidence="3">MV-25-SWS-2005</strain>
        <tissue evidence="3">Whole body</tissue>
    </source>
</reference>
<feature type="compositionally biased region" description="Basic and acidic residues" evidence="1">
    <location>
        <begin position="980"/>
        <end position="995"/>
    </location>
</feature>
<keyword evidence="2" id="KW-1185">Reference proteome</keyword>
<feature type="compositionally biased region" description="Basic and acidic residues" evidence="1">
    <location>
        <begin position="1382"/>
        <end position="1395"/>
    </location>
</feature>
<feature type="region of interest" description="Disordered" evidence="1">
    <location>
        <begin position="1163"/>
        <end position="1313"/>
    </location>
</feature>
<feature type="compositionally biased region" description="Basic and acidic residues" evidence="1">
    <location>
        <begin position="652"/>
        <end position="670"/>
    </location>
</feature>
<evidence type="ECO:0000256" key="1">
    <source>
        <dbReference type="SAM" id="MobiDB-lite"/>
    </source>
</evidence>
<feature type="compositionally biased region" description="Polar residues" evidence="1">
    <location>
        <begin position="1190"/>
        <end position="1201"/>
    </location>
</feature>
<feature type="compositionally biased region" description="Basic and acidic residues" evidence="1">
    <location>
        <begin position="1270"/>
        <end position="1281"/>
    </location>
</feature>
<feature type="compositionally biased region" description="Basic and acidic residues" evidence="1">
    <location>
        <begin position="1165"/>
        <end position="1174"/>
    </location>
</feature>
<feature type="compositionally biased region" description="Basic and acidic residues" evidence="1">
    <location>
        <begin position="1406"/>
        <end position="1419"/>
    </location>
</feature>
<feature type="compositionally biased region" description="Basic and acidic residues" evidence="1">
    <location>
        <begin position="402"/>
        <end position="419"/>
    </location>
</feature>
<feature type="compositionally biased region" description="Polar residues" evidence="1">
    <location>
        <begin position="1215"/>
        <end position="1228"/>
    </location>
</feature>
<feature type="compositionally biased region" description="Basic and acidic residues" evidence="1">
    <location>
        <begin position="543"/>
        <end position="561"/>
    </location>
</feature>
<feature type="compositionally biased region" description="Basic and acidic residues" evidence="1">
    <location>
        <begin position="832"/>
        <end position="848"/>
    </location>
</feature>
<feature type="region of interest" description="Disordered" evidence="1">
    <location>
        <begin position="334"/>
        <end position="936"/>
    </location>
</feature>
<protein>
    <submittedName>
        <fullName evidence="3">Titin-like</fullName>
    </submittedName>
</protein>
<feature type="compositionally biased region" description="Basic residues" evidence="1">
    <location>
        <begin position="372"/>
        <end position="385"/>
    </location>
</feature>
<feature type="compositionally biased region" description="Basic and acidic residues" evidence="1">
    <location>
        <begin position="442"/>
        <end position="454"/>
    </location>
</feature>
<dbReference type="Proteomes" id="UP000001819">
    <property type="component" value="Chromosome 4"/>
</dbReference>
<feature type="compositionally biased region" description="Polar residues" evidence="1">
    <location>
        <begin position="822"/>
        <end position="831"/>
    </location>
</feature>
<evidence type="ECO:0000313" key="2">
    <source>
        <dbReference type="Proteomes" id="UP000001819"/>
    </source>
</evidence>
<feature type="region of interest" description="Disordered" evidence="1">
    <location>
        <begin position="1"/>
        <end position="26"/>
    </location>
</feature>
<feature type="compositionally biased region" description="Basic and acidic residues" evidence="1">
    <location>
        <begin position="336"/>
        <end position="346"/>
    </location>
</feature>
<feature type="compositionally biased region" description="Basic residues" evidence="1">
    <location>
        <begin position="1081"/>
        <end position="1090"/>
    </location>
</feature>
<sequence>MTVTNEELNKDNANVSETPGKAVNQRVSRSSFEALPRIDDRQTFRFVQRKVTIMSSQSPFTVSKKKLKPWKRKVSSRTFIALALKSLTRRRDLSTVLLLICPSSKCDCHRIHIYSSRSRKHLGSAKLTIEEADLLESHRSLDNYSVAYCSLPLTLQDAASNSLIKKQIFDLAQDPSQIPRHLLHQGKPLCISTSFFLNDKGDNQYKMGDFKDQLNSINSQTLEKRFLFLRSQDKKEQKKAMQSRLIIKERKSQLRLLARKIRQRSYRESVAEPVKSLSARIKSIHTSPPLTPGLAYNTPTATSGTDDAQEVSQQTLREYPRRFTSTSLCKPITNEFPKDIKEDGRSSQKRIRKTMPESPRRIPSIRNYSMRQTKHKKKRKEHHRKPQEQNQRELVFSTTRNDVLHKRVAEEDDANKQDEDWGNIQGESHQAWPQLKNYEAQRNPDENSSLKEEQIPQLFPESPSRLPPTSNSASAEDKTDELQKKRKEHHCKPQEQNQRELVFYPTRNSVLHKRVAEEDDLNKQDEDWGNVQEESHQSWPQLKNDEAQRNPDENSSLKEEQIPQLFPESPRRLPPTRNSVSAEDKTDELQKKRKEHHRKPQEQEQNQRELVFSPIRNSLLHKRVAEEDDANKQDEDWGNVQGESHEAWPQLKNDEAQRNPEENSSLKEEQIPQLLSESPRRLPPTRNSASAEDKTDELQKKRKEHHRKPQEQNQRELVFSTTRNDVLHKRVAEEDDPNKQDEDWGNVQQESHQAWPQLKNNEAQINPEENSSLKEEQILQLLPESPRRLPPTRNSVSAEDKTDELQKKRKEHHRKPQEQNQREQVFSTTRNDVLHKRVAEDDPNKQDEDWGNVQEESHQAWPRVKNDETKRNPEENSSLKKKRIPQPLPKSPRRLPHIRNTALAQGKTDELRKKREEDRRKQQERNQRVLAFSPTRNFDLRKRVAEEAAPNKQEKSLPTMLEFPRRLPFMRSTALRKLKAKEVSRKSAEDDRPKPEVTQQTWPESPRRLSSVRNSAMRQTVTDELDEERGEERCTQKSVLSQRQSNEVQRNPEEDSELTEELIPKPLSKSPRRLPSARSLPMRHTKIKKKQKEDKSKPIRNSQCPPIRNSLLHKRVAKDDQKKQVEESRSKQEKSIQILFESPRRLPFMRSTALRKLKAYAVSRKSAEDDRPKPEVTQQTWPESPRRLSSVRNSAMRQTVTDELDEERGEERCTQKSVLSQRQSNEVQRNPEEDSELTEELIPKPLSKSPRRLPSARSLPMRHTKIKKKQKEDKSKPKEQNQRALVCPPIPNSLLHKRVAEDDPKKQVEELRSKQEKSIQALFESPRRLPFMRSTALRKLKAYAVSRKSAEDDRPKHEVTQQTWPESPRRLSSIRNPAMRQSKTDELEKKRDEGSSKQQSPLSQCKTDEARDVDSRSTQERIPNAFPESPRRLPFMRTSVLHKPKAIEVTKNRAEDGLPRQEEREQTMRISESPRRLSAIKRQSAVRQLQADESQGGPEEVSCLKKERIPQPLPESPRRLPSVRQTKPKRKELIQRACTLHSARKSDLRKQLSEKAFRDRRNEDWPKEQVRTNITLHALPNQQDKQIPDNARNTPKDTRSTLQMRIHPTLKKNRSLMSKAWKAKTRAEPYKTEVVSLISPVNLVDSVGHVPTLFPSIECPNSILQTSSTSFCRLYKPVKIPAEFSPAACLHLKGKLRNLNINRAFSKFVNLVNAINSTANPLVDHLLFFFQFAEFIDLKMYARKILYRSRSSSTEEAEPLRFQIECYVFEDRRDYVTSISMASEPLLRIREAIPGVDRRLKLIDDVFELTNVPPIIAKCLKIALNAVDAAPLYHIIGEVLYAMKYPEETLIQLNCTP</sequence>
<feature type="compositionally biased region" description="Basic and acidic residues" evidence="1">
    <location>
        <begin position="1348"/>
        <end position="1359"/>
    </location>
</feature>
<gene>
    <name evidence="3" type="primary">LOC6903209</name>
</gene>
<feature type="compositionally biased region" description="Polar residues" evidence="1">
    <location>
        <begin position="1011"/>
        <end position="1022"/>
    </location>
</feature>
<feature type="region of interest" description="Disordered" evidence="1">
    <location>
        <begin position="971"/>
        <end position="1138"/>
    </location>
</feature>
<feature type="compositionally biased region" description="Basic and acidic residues" evidence="1">
    <location>
        <begin position="864"/>
        <end position="878"/>
    </location>
</feature>
<accession>A0A6I8UXX2</accession>
<proteinExistence type="predicted"/>
<feature type="compositionally biased region" description="Basic and acidic residues" evidence="1">
    <location>
        <begin position="907"/>
        <end position="927"/>
    </location>
</feature>
<feature type="compositionally biased region" description="Basic and acidic residues" evidence="1">
    <location>
        <begin position="1117"/>
        <end position="1134"/>
    </location>
</feature>